<dbReference type="STRING" id="318464.IO99_01005"/>
<dbReference type="Pfam" id="PF01368">
    <property type="entry name" value="DHH"/>
    <property type="match status" value="1"/>
</dbReference>
<name>A0A084JIJ0_9CLOT</name>
<evidence type="ECO:0000256" key="3">
    <source>
        <dbReference type="ARBA" id="ARBA00022722"/>
    </source>
</evidence>
<accession>A0A084JIJ0</accession>
<keyword evidence="3" id="KW-0540">Nuclease</keyword>
<keyword evidence="5" id="KW-0269">Exonuclease</keyword>
<dbReference type="GO" id="GO:0006310">
    <property type="term" value="P:DNA recombination"/>
    <property type="evidence" value="ECO:0007669"/>
    <property type="project" value="InterPro"/>
</dbReference>
<dbReference type="Pfam" id="PF02272">
    <property type="entry name" value="DHHA1"/>
    <property type="match status" value="1"/>
</dbReference>
<dbReference type="EMBL" id="JPMD01000001">
    <property type="protein sequence ID" value="KEZ88774.1"/>
    <property type="molecule type" value="Genomic_DNA"/>
</dbReference>
<dbReference type="GO" id="GO:0006281">
    <property type="term" value="P:DNA repair"/>
    <property type="evidence" value="ECO:0007669"/>
    <property type="project" value="InterPro"/>
</dbReference>
<dbReference type="InterPro" id="IPR001667">
    <property type="entry name" value="DDH_dom"/>
</dbReference>
<evidence type="ECO:0000313" key="9">
    <source>
        <dbReference type="EMBL" id="KEZ88774.1"/>
    </source>
</evidence>
<sequence length="592" mass="66650">MNTVWKDSQCSMEVLKELLKDIKVTPITLRVLMNRGIDTKEKADEFLNSSLNKLYNPYLMKDMDKAIEIMVEAINNKEKIMVYGDYDADGVTSTAILYKAIKSCGGIVAYHIPHRENEGYGMSISRIETIAEEGFNLIISCDNGISAIEEVKRAKELGLKVIITDHHELPFEEIDGERRMVIPSSDALINPKQEDCNYPFKLLCGAGVAYKFSLALYGAMNMKDKNTDDLLELAAIGTICDVVDLMDENRIIAKEGLKILSNTRNLGIKALKHIIDIKDEVTCYNVGFNIGPCINATGRLETAELSLDLLLCEDMGQAMDIATKVFNLNKERQDLTTESVEQVCADIEGSSLINDRVLVVYNQHIHESIAGIVAGRVKEKYGKPTFILTQGKDMPKGSGRSIEEYNMFEEMLKCKDLLSKFGGHPMAAGLSIEEKNISKFRQLLNENCYLSEEDLASKMRVDSPIKLNYITEQVVEEFKLLEPFGKGNPTPILKANRVLVADIRFLGSEYQHVKFRFNVEGTNNMIDGLYFNKRDEVIEILKDVYGDEYGDIGSGYIRPKGLFLNILFQPDINEYMGRRSVQLKLKDIKLGI</sequence>
<evidence type="ECO:0000256" key="4">
    <source>
        <dbReference type="ARBA" id="ARBA00022801"/>
    </source>
</evidence>
<evidence type="ECO:0000259" key="8">
    <source>
        <dbReference type="Pfam" id="PF17768"/>
    </source>
</evidence>
<feature type="domain" description="DDH" evidence="6">
    <location>
        <begin position="79"/>
        <end position="238"/>
    </location>
</feature>
<dbReference type="InterPro" id="IPR051673">
    <property type="entry name" value="SSDNA_exonuclease_RecJ"/>
</dbReference>
<comment type="caution">
    <text evidence="9">The sequence shown here is derived from an EMBL/GenBank/DDBJ whole genome shotgun (WGS) entry which is preliminary data.</text>
</comment>
<dbReference type="Gene3D" id="3.90.1640.30">
    <property type="match status" value="1"/>
</dbReference>
<evidence type="ECO:0000259" key="6">
    <source>
        <dbReference type="Pfam" id="PF01368"/>
    </source>
</evidence>
<evidence type="ECO:0000313" key="10">
    <source>
        <dbReference type="Proteomes" id="UP000028542"/>
    </source>
</evidence>
<feature type="domain" description="DHHA1" evidence="7">
    <location>
        <begin position="354"/>
        <end position="447"/>
    </location>
</feature>
<dbReference type="PANTHER" id="PTHR30255">
    <property type="entry name" value="SINGLE-STRANDED-DNA-SPECIFIC EXONUCLEASE RECJ"/>
    <property type="match status" value="1"/>
</dbReference>
<dbReference type="InterPro" id="IPR038763">
    <property type="entry name" value="DHH_sf"/>
</dbReference>
<comment type="similarity">
    <text evidence="1">Belongs to the RecJ family.</text>
</comment>
<protein>
    <recommendedName>
        <fullName evidence="2">Single-stranded-DNA-specific exonuclease RecJ</fullName>
    </recommendedName>
</protein>
<dbReference type="eggNOG" id="COG0608">
    <property type="taxonomic scope" value="Bacteria"/>
</dbReference>
<feature type="domain" description="RecJ OB" evidence="8">
    <location>
        <begin position="461"/>
        <end position="587"/>
    </location>
</feature>
<keyword evidence="4" id="KW-0378">Hydrolase</keyword>
<dbReference type="NCBIfam" id="TIGR00644">
    <property type="entry name" value="recJ"/>
    <property type="match status" value="1"/>
</dbReference>
<dbReference type="AlphaFoldDB" id="A0A084JIJ0"/>
<proteinExistence type="inferred from homology"/>
<dbReference type="Pfam" id="PF17768">
    <property type="entry name" value="RecJ_OB"/>
    <property type="match status" value="1"/>
</dbReference>
<reference evidence="9 10" key="1">
    <citation type="submission" date="2014-07" db="EMBL/GenBank/DDBJ databases">
        <title>Draft genome of Clostridium sulfidigenes 113A isolated from sediments associated with methane hydrate from Krishna Godavari basin.</title>
        <authorList>
            <person name="Honkalas V.S."/>
            <person name="Dabir A.P."/>
            <person name="Arora P."/>
            <person name="Dhakephalkar P.K."/>
        </authorList>
    </citation>
    <scope>NUCLEOTIDE SEQUENCE [LARGE SCALE GENOMIC DNA]</scope>
    <source>
        <strain evidence="9 10">113A</strain>
    </source>
</reference>
<dbReference type="RefSeq" id="WP_035129174.1">
    <property type="nucleotide sequence ID" value="NZ_JPMD01000001.1"/>
</dbReference>
<dbReference type="SUPFAM" id="SSF64182">
    <property type="entry name" value="DHH phosphoesterases"/>
    <property type="match status" value="1"/>
</dbReference>
<keyword evidence="10" id="KW-1185">Reference proteome</keyword>
<organism evidence="9 10">
    <name type="scientific">Clostridium sulfidigenes</name>
    <dbReference type="NCBI Taxonomy" id="318464"/>
    <lineage>
        <taxon>Bacteria</taxon>
        <taxon>Bacillati</taxon>
        <taxon>Bacillota</taxon>
        <taxon>Clostridia</taxon>
        <taxon>Eubacteriales</taxon>
        <taxon>Clostridiaceae</taxon>
        <taxon>Clostridium</taxon>
    </lineage>
</organism>
<dbReference type="Gene3D" id="3.10.310.30">
    <property type="match status" value="1"/>
</dbReference>
<dbReference type="GO" id="GO:0003676">
    <property type="term" value="F:nucleic acid binding"/>
    <property type="evidence" value="ECO:0007669"/>
    <property type="project" value="InterPro"/>
</dbReference>
<dbReference type="PANTHER" id="PTHR30255:SF2">
    <property type="entry name" value="SINGLE-STRANDED-DNA-SPECIFIC EXONUCLEASE RECJ"/>
    <property type="match status" value="1"/>
</dbReference>
<evidence type="ECO:0000259" key="7">
    <source>
        <dbReference type="Pfam" id="PF02272"/>
    </source>
</evidence>
<dbReference type="InterPro" id="IPR041122">
    <property type="entry name" value="RecJ_OB"/>
</dbReference>
<evidence type="ECO:0000256" key="5">
    <source>
        <dbReference type="ARBA" id="ARBA00022839"/>
    </source>
</evidence>
<dbReference type="InterPro" id="IPR003156">
    <property type="entry name" value="DHHA1_dom"/>
</dbReference>
<gene>
    <name evidence="9" type="ORF">IO99_01005</name>
</gene>
<evidence type="ECO:0000256" key="1">
    <source>
        <dbReference type="ARBA" id="ARBA00005915"/>
    </source>
</evidence>
<evidence type="ECO:0000256" key="2">
    <source>
        <dbReference type="ARBA" id="ARBA00019841"/>
    </source>
</evidence>
<dbReference type="GO" id="GO:0008409">
    <property type="term" value="F:5'-3' exonuclease activity"/>
    <property type="evidence" value="ECO:0007669"/>
    <property type="project" value="InterPro"/>
</dbReference>
<dbReference type="InterPro" id="IPR004610">
    <property type="entry name" value="RecJ"/>
</dbReference>
<dbReference type="Proteomes" id="UP000028542">
    <property type="component" value="Unassembled WGS sequence"/>
</dbReference>